<sequence length="251" mass="27712">MRTILITGASGGLAQAMVPMLKDDFLILLGRNRGKIMELYTYHEKKAVYDVDIRDEAALTAFLDELDGQHGQIDILVNNAGYAVYDDFENFSSQQVQDMFDINTFSLMTLCRLVGKRMKARRSGHIINIVSMSGLIASAKSSVYSATKFAAIGFSNTIRLELAKYGVAVTTVNPGPIATGFFDQADPDGSYQESVKAFLLQPDYVAKKIVAAMGTKKRDVNLPWTLAAAHKLYTLFPQIADYLARTIFSLK</sequence>
<dbReference type="PANTHER" id="PTHR44196">
    <property type="entry name" value="DEHYDROGENASE/REDUCTASE SDR FAMILY MEMBER 7B"/>
    <property type="match status" value="1"/>
</dbReference>
<evidence type="ECO:0000313" key="4">
    <source>
        <dbReference type="EMBL" id="BBA92879.1"/>
    </source>
</evidence>
<organism evidence="4 5">
    <name type="scientific">Streptococcus ruminantium</name>
    <dbReference type="NCBI Taxonomy" id="1917441"/>
    <lineage>
        <taxon>Bacteria</taxon>
        <taxon>Bacillati</taxon>
        <taxon>Bacillota</taxon>
        <taxon>Bacilli</taxon>
        <taxon>Lactobacillales</taxon>
        <taxon>Streptococcaceae</taxon>
        <taxon>Streptococcus</taxon>
    </lineage>
</organism>
<dbReference type="GO" id="GO:0016020">
    <property type="term" value="C:membrane"/>
    <property type="evidence" value="ECO:0007669"/>
    <property type="project" value="TreeGrafter"/>
</dbReference>
<dbReference type="AlphaFoldDB" id="A0A2Z5TNP9"/>
<evidence type="ECO:0000313" key="5">
    <source>
        <dbReference type="Proteomes" id="UP000269331"/>
    </source>
</evidence>
<protein>
    <submittedName>
        <fullName evidence="4">NAD(P)-dependent oxidoreductase</fullName>
    </submittedName>
</protein>
<dbReference type="PRINTS" id="PR00081">
    <property type="entry name" value="GDHRDH"/>
</dbReference>
<dbReference type="InterPro" id="IPR020904">
    <property type="entry name" value="Sc_DH/Rdtase_CS"/>
</dbReference>
<reference evidence="4 5" key="1">
    <citation type="journal article" date="2018" name="Genome Biol. Evol.">
        <title>Complete Genome Sequence of Streptococcus ruminantium sp. nov. GUT-187T (=DSM 104980T =JCM 31869T), the Type Strain of S. ruminantium, and Comparison with Genome Sequences of Streptococcus suis Strains.</title>
        <authorList>
            <person name="Tohya M."/>
            <person name="Sekizaki T."/>
            <person name="Miyoshi-Akiyama T."/>
        </authorList>
    </citation>
    <scope>NUCLEOTIDE SEQUENCE [LARGE SCALE GENOMIC DNA]</scope>
    <source>
        <strain evidence="4 5">GUT187T</strain>
    </source>
</reference>
<gene>
    <name evidence="4" type="ORF">SR187_6370</name>
</gene>
<dbReference type="InterPro" id="IPR002347">
    <property type="entry name" value="SDR_fam"/>
</dbReference>
<evidence type="ECO:0000256" key="2">
    <source>
        <dbReference type="ARBA" id="ARBA00023002"/>
    </source>
</evidence>
<accession>A0A2Z5TNP9</accession>
<dbReference type="OrthoDB" id="9793345at2"/>
<dbReference type="Proteomes" id="UP000269331">
    <property type="component" value="Chromosome"/>
</dbReference>
<keyword evidence="2" id="KW-0560">Oxidoreductase</keyword>
<evidence type="ECO:0000256" key="3">
    <source>
        <dbReference type="RuleBase" id="RU000363"/>
    </source>
</evidence>
<comment type="similarity">
    <text evidence="1 3">Belongs to the short-chain dehydrogenases/reductases (SDR) family.</text>
</comment>
<dbReference type="PANTHER" id="PTHR44196:SF1">
    <property type="entry name" value="DEHYDROGENASE_REDUCTASE SDR FAMILY MEMBER 7B"/>
    <property type="match status" value="1"/>
</dbReference>
<dbReference type="InterPro" id="IPR036291">
    <property type="entry name" value="NAD(P)-bd_dom_sf"/>
</dbReference>
<dbReference type="Gene3D" id="3.40.50.720">
    <property type="entry name" value="NAD(P)-binding Rossmann-like Domain"/>
    <property type="match status" value="1"/>
</dbReference>
<dbReference type="GeneID" id="52229810"/>
<dbReference type="KEGG" id="srq:SR187_6370"/>
<name>A0A2Z5TNP9_9STRE</name>
<dbReference type="PROSITE" id="PS00061">
    <property type="entry name" value="ADH_SHORT"/>
    <property type="match status" value="1"/>
</dbReference>
<dbReference type="GO" id="GO:0016491">
    <property type="term" value="F:oxidoreductase activity"/>
    <property type="evidence" value="ECO:0007669"/>
    <property type="project" value="UniProtKB-KW"/>
</dbReference>
<dbReference type="SUPFAM" id="SSF51735">
    <property type="entry name" value="NAD(P)-binding Rossmann-fold domains"/>
    <property type="match status" value="1"/>
</dbReference>
<dbReference type="CDD" id="cd05233">
    <property type="entry name" value="SDR_c"/>
    <property type="match status" value="1"/>
</dbReference>
<proteinExistence type="inferred from homology"/>
<dbReference type="PRINTS" id="PR00080">
    <property type="entry name" value="SDRFAMILY"/>
</dbReference>
<dbReference type="EMBL" id="AP018400">
    <property type="protein sequence ID" value="BBA92879.1"/>
    <property type="molecule type" value="Genomic_DNA"/>
</dbReference>
<evidence type="ECO:0000256" key="1">
    <source>
        <dbReference type="ARBA" id="ARBA00006484"/>
    </source>
</evidence>
<dbReference type="Pfam" id="PF00106">
    <property type="entry name" value="adh_short"/>
    <property type="match status" value="1"/>
</dbReference>
<dbReference type="RefSeq" id="WP_120171869.1">
    <property type="nucleotide sequence ID" value="NZ_AP018400.1"/>
</dbReference>